<proteinExistence type="predicted"/>
<gene>
    <name evidence="1" type="ORF">OPT61_g4582</name>
</gene>
<protein>
    <submittedName>
        <fullName evidence="1">Uncharacterized protein</fullName>
    </submittedName>
</protein>
<organism evidence="1 2">
    <name type="scientific">Boeremia exigua</name>
    <dbReference type="NCBI Taxonomy" id="749465"/>
    <lineage>
        <taxon>Eukaryota</taxon>
        <taxon>Fungi</taxon>
        <taxon>Dikarya</taxon>
        <taxon>Ascomycota</taxon>
        <taxon>Pezizomycotina</taxon>
        <taxon>Dothideomycetes</taxon>
        <taxon>Pleosporomycetidae</taxon>
        <taxon>Pleosporales</taxon>
        <taxon>Pleosporineae</taxon>
        <taxon>Didymellaceae</taxon>
        <taxon>Boeremia</taxon>
    </lineage>
</organism>
<comment type="caution">
    <text evidence="1">The sequence shown here is derived from an EMBL/GenBank/DDBJ whole genome shotgun (WGS) entry which is preliminary data.</text>
</comment>
<keyword evidence="2" id="KW-1185">Reference proteome</keyword>
<dbReference type="Proteomes" id="UP001153331">
    <property type="component" value="Unassembled WGS sequence"/>
</dbReference>
<sequence length="482" mass="54641">MNLYWPSESLFESKTGSAGIQPEYQQSKDSDDDGCSNNQKTMNAHIYPQSLDHTQIRLARLSSTTKEDCPVHVHLEVYDRAYRPEYEAASYMWGGEEGDSTLCEPVYIGPYWDVLLQTKNCHAMLDFVRPWRGIRMLWVDAVCINQQDLKEREVQVSGMRQTYQDCTRVVVYLGKDIALKRGTFPRYTSLDRMALQKPTITDVTAGQTREPNDLSSLLARRYFSRVWMVQELTLSSHAVIRVGNTDFHANSTIIARISSASDTDFLWDLTSAPWMQYLGGGMLFALLPLLPTQYDGDLPPDYTLSFQQLSIGLFGYILIALRDTSLLGKAGIANRLLESVTSDSVPSWVPVCKSHGAWRDVFKQEHMAEVYQWGAVQWGVSDFADLLIHPELDTSTLTSPYPKSFVSGQGKHVATHFARSARAQDSLSDSWIDSQSGALILTLTHLLTFDRVPSVTQMRERLYQYAIYPDNPEFQPRLRLTS</sequence>
<name>A0ACC2IDL5_9PLEO</name>
<accession>A0ACC2IDL5</accession>
<evidence type="ECO:0000313" key="2">
    <source>
        <dbReference type="Proteomes" id="UP001153331"/>
    </source>
</evidence>
<evidence type="ECO:0000313" key="1">
    <source>
        <dbReference type="EMBL" id="KAJ8113249.1"/>
    </source>
</evidence>
<reference evidence="1" key="1">
    <citation type="submission" date="2022-11" db="EMBL/GenBank/DDBJ databases">
        <title>Genome Sequence of Boeremia exigua.</title>
        <authorList>
            <person name="Buettner E."/>
        </authorList>
    </citation>
    <scope>NUCLEOTIDE SEQUENCE</scope>
    <source>
        <strain evidence="1">CU02</strain>
    </source>
</reference>
<dbReference type="EMBL" id="JAPHNI010000265">
    <property type="protein sequence ID" value="KAJ8113249.1"/>
    <property type="molecule type" value="Genomic_DNA"/>
</dbReference>